<reference evidence="7" key="1">
    <citation type="journal article" date="2020" name="bioRxiv">
        <title>A rank-normalized archaeal taxonomy based on genome phylogeny resolves widespread incomplete and uneven classifications.</title>
        <authorList>
            <person name="Rinke C."/>
            <person name="Chuvochina M."/>
            <person name="Mussig A.J."/>
            <person name="Chaumeil P.-A."/>
            <person name="Waite D.W."/>
            <person name="Whitman W.B."/>
            <person name="Parks D.H."/>
            <person name="Hugenholtz P."/>
        </authorList>
    </citation>
    <scope>NUCLEOTIDE SEQUENCE</scope>
    <source>
        <strain evidence="7">UBA8839</strain>
    </source>
</reference>
<comment type="cofactor">
    <cofactor evidence="5">
        <name>Mg(2+)</name>
        <dbReference type="ChEBI" id="CHEBI:18420"/>
    </cofactor>
</comment>
<keyword evidence="3 5" id="KW-0479">Metal-binding</keyword>
<dbReference type="PANTHER" id="PTHR39664:SF2">
    <property type="entry name" value="NUCLEIC ACID-BINDING PROTEIN, CONTAINING PIN DOMAIN-RELATED"/>
    <property type="match status" value="1"/>
</dbReference>
<proteinExistence type="inferred from homology"/>
<dbReference type="AlphaFoldDB" id="A0A832WF15"/>
<dbReference type="RefSeq" id="WP_011008935.1">
    <property type="nucleotide sequence ID" value="NZ_DAIOPL010000060.1"/>
</dbReference>
<organism evidence="7 8">
    <name type="scientific">Pyrobaculum aerophilum</name>
    <dbReference type="NCBI Taxonomy" id="13773"/>
    <lineage>
        <taxon>Archaea</taxon>
        <taxon>Thermoproteota</taxon>
        <taxon>Thermoprotei</taxon>
        <taxon>Thermoproteales</taxon>
        <taxon>Thermoproteaceae</taxon>
        <taxon>Pyrobaculum</taxon>
    </lineage>
</organism>
<comment type="similarity">
    <text evidence="5">Belongs to the PINc/VapC protein family.</text>
</comment>
<feature type="binding site" evidence="5">
    <location>
        <position position="6"/>
    </location>
    <ligand>
        <name>Mg(2+)</name>
        <dbReference type="ChEBI" id="CHEBI:18420"/>
    </ligand>
</feature>
<accession>A0A832WF15</accession>
<feature type="domain" description="PIN" evidence="6">
    <location>
        <begin position="1"/>
        <end position="123"/>
    </location>
</feature>
<dbReference type="GO" id="GO:0000287">
    <property type="term" value="F:magnesium ion binding"/>
    <property type="evidence" value="ECO:0007669"/>
    <property type="project" value="UniProtKB-UniRule"/>
</dbReference>
<dbReference type="InterPro" id="IPR022907">
    <property type="entry name" value="VapC_family"/>
</dbReference>
<dbReference type="PANTHER" id="PTHR39664">
    <property type="match status" value="1"/>
</dbReference>
<dbReference type="Pfam" id="PF01850">
    <property type="entry name" value="PIN"/>
    <property type="match status" value="1"/>
</dbReference>
<dbReference type="EMBL" id="DUJP01000028">
    <property type="protein sequence ID" value="HII47321.1"/>
    <property type="molecule type" value="Genomic_DNA"/>
</dbReference>
<comment type="caution">
    <text evidence="7">The sequence shown here is derived from an EMBL/GenBank/DDBJ whole genome shotgun (WGS) entry which is preliminary data.</text>
</comment>
<keyword evidence="4 5" id="KW-0378">Hydrolase</keyword>
<gene>
    <name evidence="5" type="primary">vapC</name>
    <name evidence="7" type="ORF">HA333_07730</name>
</gene>
<dbReference type="Proteomes" id="UP000651120">
    <property type="component" value="Unassembled WGS sequence"/>
</dbReference>
<dbReference type="SUPFAM" id="SSF88723">
    <property type="entry name" value="PIN domain-like"/>
    <property type="match status" value="1"/>
</dbReference>
<keyword evidence="5" id="KW-0800">Toxin</keyword>
<dbReference type="GO" id="GO:0090729">
    <property type="term" value="F:toxin activity"/>
    <property type="evidence" value="ECO:0007669"/>
    <property type="project" value="UniProtKB-KW"/>
</dbReference>
<evidence type="ECO:0000256" key="5">
    <source>
        <dbReference type="HAMAP-Rule" id="MF_00265"/>
    </source>
</evidence>
<evidence type="ECO:0000256" key="2">
    <source>
        <dbReference type="ARBA" id="ARBA00022722"/>
    </source>
</evidence>
<keyword evidence="2 5" id="KW-0540">Nuclease</keyword>
<dbReference type="HAMAP" id="MF_00265">
    <property type="entry name" value="VapC_Nob1"/>
    <property type="match status" value="1"/>
</dbReference>
<evidence type="ECO:0000256" key="1">
    <source>
        <dbReference type="ARBA" id="ARBA00022649"/>
    </source>
</evidence>
<evidence type="ECO:0000256" key="3">
    <source>
        <dbReference type="ARBA" id="ARBA00022723"/>
    </source>
</evidence>
<dbReference type="EC" id="3.1.-.-" evidence="5"/>
<evidence type="ECO:0000313" key="7">
    <source>
        <dbReference type="EMBL" id="HII47321.1"/>
    </source>
</evidence>
<dbReference type="SMART" id="SM00670">
    <property type="entry name" value="PINc"/>
    <property type="match status" value="1"/>
</dbReference>
<dbReference type="GeneID" id="1463629"/>
<name>A0A832WF15_9CREN</name>
<dbReference type="CDD" id="cd18684">
    <property type="entry name" value="PIN_VapC-like"/>
    <property type="match status" value="1"/>
</dbReference>
<evidence type="ECO:0000313" key="8">
    <source>
        <dbReference type="Proteomes" id="UP000651120"/>
    </source>
</evidence>
<keyword evidence="1 5" id="KW-1277">Toxin-antitoxin system</keyword>
<dbReference type="OMA" id="HEYIWVM"/>
<dbReference type="InterPro" id="IPR029060">
    <property type="entry name" value="PIN-like_dom_sf"/>
</dbReference>
<feature type="binding site" evidence="5">
    <location>
        <position position="100"/>
    </location>
    <ligand>
        <name>Mg(2+)</name>
        <dbReference type="ChEBI" id="CHEBI:18420"/>
    </ligand>
</feature>
<evidence type="ECO:0000259" key="6">
    <source>
        <dbReference type="SMART" id="SM00670"/>
    </source>
</evidence>
<dbReference type="GO" id="GO:0004540">
    <property type="term" value="F:RNA nuclease activity"/>
    <property type="evidence" value="ECO:0007669"/>
    <property type="project" value="InterPro"/>
</dbReference>
<comment type="function">
    <text evidence="5">Toxic component of a toxin-antitoxin (TA) system. An RNase.</text>
</comment>
<keyword evidence="5" id="KW-0460">Magnesium</keyword>
<sequence length="137" mass="15390">MKVLVDTNVLIYETFEDFERHAEATDIVYTNEVYIPTIVLHEYIWLLLRHFSISYAQAAAKLEQLLSEKNIHVICENLSDLAAGIRMAAEDGAKPSNINDYIILASALNRGLALATYDRELRRAGARRAVTVLPATL</sequence>
<dbReference type="InterPro" id="IPR002716">
    <property type="entry name" value="PIN_dom"/>
</dbReference>
<dbReference type="GO" id="GO:0016787">
    <property type="term" value="F:hydrolase activity"/>
    <property type="evidence" value="ECO:0007669"/>
    <property type="project" value="UniProtKB-KW"/>
</dbReference>
<protein>
    <recommendedName>
        <fullName evidence="5">Ribonuclease VapC</fullName>
        <shortName evidence="5">RNase VapC</shortName>
        <ecNumber evidence="5">3.1.-.-</ecNumber>
    </recommendedName>
    <alternativeName>
        <fullName evidence="5">Putative toxin VapC</fullName>
    </alternativeName>
</protein>
<evidence type="ECO:0000256" key="4">
    <source>
        <dbReference type="ARBA" id="ARBA00022801"/>
    </source>
</evidence>
<dbReference type="Gene3D" id="3.40.50.1010">
    <property type="entry name" value="5'-nuclease"/>
    <property type="match status" value="1"/>
</dbReference>